<dbReference type="AlphaFoldDB" id="A0A7G5XKQ3"/>
<dbReference type="GO" id="GO:0003677">
    <property type="term" value="F:DNA binding"/>
    <property type="evidence" value="ECO:0007669"/>
    <property type="project" value="UniProtKB-KW"/>
</dbReference>
<dbReference type="Proteomes" id="UP000515344">
    <property type="component" value="Chromosome"/>
</dbReference>
<gene>
    <name evidence="15" type="ORF">H4075_07695</name>
</gene>
<dbReference type="Gene3D" id="1.10.10.10">
    <property type="entry name" value="Winged helix-like DNA-binding domain superfamily/Winged helix DNA-binding domain"/>
    <property type="match status" value="1"/>
</dbReference>
<dbReference type="GO" id="GO:0005737">
    <property type="term" value="C:cytoplasm"/>
    <property type="evidence" value="ECO:0007669"/>
    <property type="project" value="UniProtKB-SubCell"/>
</dbReference>
<keyword evidence="11" id="KW-0464">Manganese</keyword>
<dbReference type="GO" id="GO:0003700">
    <property type="term" value="F:DNA-binding transcription factor activity"/>
    <property type="evidence" value="ECO:0007669"/>
    <property type="project" value="InterPro"/>
</dbReference>
<keyword evidence="16" id="KW-1185">Reference proteome</keyword>
<sequence>MNFSTAEENYIKAIWRLQQSDANVTTNELAAELQTKPASVTDMLKRLSEKKLLHYAPYYGVTLTPEGKKLALNIIRKHRLWEFFLVEKLHFNWDAVHDIAEELEHVSSPELIERLDAFLGYPKADPHGDPIPDSKGRMTSTNNISLQQLAESQPAVVTGVGDQSSSLLELLRQKNIGIGTKLEIKQRHAFDGSVEIKIRNQPVINLSEQLAKNIFVQLQ</sequence>
<comment type="subunit">
    <text evidence="3">Homodimer.</text>
</comment>
<dbReference type="InterPro" id="IPR036390">
    <property type="entry name" value="WH_DNA-bd_sf"/>
</dbReference>
<evidence type="ECO:0000256" key="7">
    <source>
        <dbReference type="ARBA" id="ARBA00023015"/>
    </source>
</evidence>
<dbReference type="InterPro" id="IPR036388">
    <property type="entry name" value="WH-like_DNA-bd_sf"/>
</dbReference>
<dbReference type="GO" id="GO:0046914">
    <property type="term" value="F:transition metal ion binding"/>
    <property type="evidence" value="ECO:0007669"/>
    <property type="project" value="InterPro"/>
</dbReference>
<dbReference type="PROSITE" id="PS50944">
    <property type="entry name" value="HTH_DTXR"/>
    <property type="match status" value="1"/>
</dbReference>
<evidence type="ECO:0000256" key="13">
    <source>
        <dbReference type="ARBA" id="ARBA00032593"/>
    </source>
</evidence>
<dbReference type="Gene3D" id="1.10.60.10">
    <property type="entry name" value="Iron dependent repressor, metal binding and dimerisation domain"/>
    <property type="match status" value="1"/>
</dbReference>
<evidence type="ECO:0000256" key="10">
    <source>
        <dbReference type="ARBA" id="ARBA00023163"/>
    </source>
</evidence>
<keyword evidence="8" id="KW-0238">DNA-binding</keyword>
<keyword evidence="5" id="KW-0963">Cytoplasm</keyword>
<dbReference type="Pfam" id="PF04023">
    <property type="entry name" value="FeoA"/>
    <property type="match status" value="1"/>
</dbReference>
<keyword evidence="7" id="KW-0805">Transcription regulation</keyword>
<proteinExistence type="inferred from homology"/>
<evidence type="ECO:0000256" key="4">
    <source>
        <dbReference type="ARBA" id="ARBA00022386"/>
    </source>
</evidence>
<dbReference type="InterPro" id="IPR038157">
    <property type="entry name" value="FeoA_core_dom"/>
</dbReference>
<dbReference type="SMART" id="SM00899">
    <property type="entry name" value="FeoA"/>
    <property type="match status" value="1"/>
</dbReference>
<protein>
    <recommendedName>
        <fullName evidence="4">Transcriptional regulator MntR</fullName>
    </recommendedName>
    <alternativeName>
        <fullName evidence="13">Manganese transport regulator</fullName>
    </alternativeName>
</protein>
<keyword evidence="6" id="KW-0678">Repressor</keyword>
<comment type="similarity">
    <text evidence="2">Belongs to the DtxR/MntR family.</text>
</comment>
<evidence type="ECO:0000256" key="12">
    <source>
        <dbReference type="ARBA" id="ARBA00025185"/>
    </source>
</evidence>
<dbReference type="PANTHER" id="PTHR33238:SF11">
    <property type="entry name" value="TRANSCRIPTIONAL REGULATOR MNTR"/>
    <property type="match status" value="1"/>
</dbReference>
<dbReference type="InterPro" id="IPR022687">
    <property type="entry name" value="HTH_DTXR"/>
</dbReference>
<dbReference type="KEGG" id="lacs:H4075_07695"/>
<evidence type="ECO:0000256" key="1">
    <source>
        <dbReference type="ARBA" id="ARBA00004496"/>
    </source>
</evidence>
<dbReference type="InterPro" id="IPR050536">
    <property type="entry name" value="DtxR_MntR_Metal-Reg"/>
</dbReference>
<evidence type="ECO:0000313" key="16">
    <source>
        <dbReference type="Proteomes" id="UP000515344"/>
    </source>
</evidence>
<keyword evidence="9" id="KW-0010">Activator</keyword>
<evidence type="ECO:0000256" key="6">
    <source>
        <dbReference type="ARBA" id="ARBA00022491"/>
    </source>
</evidence>
<evidence type="ECO:0000256" key="9">
    <source>
        <dbReference type="ARBA" id="ARBA00023159"/>
    </source>
</evidence>
<keyword evidence="10" id="KW-0804">Transcription</keyword>
<organism evidence="15 16">
    <name type="scientific">Lacibacter sediminis</name>
    <dbReference type="NCBI Taxonomy" id="2760713"/>
    <lineage>
        <taxon>Bacteria</taxon>
        <taxon>Pseudomonadati</taxon>
        <taxon>Bacteroidota</taxon>
        <taxon>Chitinophagia</taxon>
        <taxon>Chitinophagales</taxon>
        <taxon>Chitinophagaceae</taxon>
        <taxon>Lacibacter</taxon>
    </lineage>
</organism>
<comment type="subcellular location">
    <subcellularLocation>
        <location evidence="1">Cytoplasm</location>
    </subcellularLocation>
</comment>
<dbReference type="SUPFAM" id="SSF46785">
    <property type="entry name" value="Winged helix' DNA-binding domain"/>
    <property type="match status" value="1"/>
</dbReference>
<comment type="function">
    <text evidence="12">In the presence of manganese, represses expression of mntH and mntS. Up-regulates expression of mntP.</text>
</comment>
<dbReference type="EMBL" id="CP060007">
    <property type="protein sequence ID" value="QNA46056.1"/>
    <property type="molecule type" value="Genomic_DNA"/>
</dbReference>
<dbReference type="InterPro" id="IPR022689">
    <property type="entry name" value="Iron_dep_repressor"/>
</dbReference>
<evidence type="ECO:0000259" key="14">
    <source>
        <dbReference type="PROSITE" id="PS50944"/>
    </source>
</evidence>
<reference evidence="16" key="1">
    <citation type="submission" date="2020-08" db="EMBL/GenBank/DDBJ databases">
        <title>Lacibacter sp. S13-6-6 genome sequencing.</title>
        <authorList>
            <person name="Jin L."/>
        </authorList>
    </citation>
    <scope>NUCLEOTIDE SEQUENCE [LARGE SCALE GENOMIC DNA]</scope>
    <source>
        <strain evidence="16">S13-6-6</strain>
    </source>
</reference>
<dbReference type="GO" id="GO:0046983">
    <property type="term" value="F:protein dimerization activity"/>
    <property type="evidence" value="ECO:0007669"/>
    <property type="project" value="InterPro"/>
</dbReference>
<dbReference type="PANTHER" id="PTHR33238">
    <property type="entry name" value="IRON (METAL) DEPENDENT REPRESSOR, DTXR FAMILY"/>
    <property type="match status" value="1"/>
</dbReference>
<dbReference type="InterPro" id="IPR001367">
    <property type="entry name" value="Fe_dep_repressor"/>
</dbReference>
<evidence type="ECO:0000256" key="3">
    <source>
        <dbReference type="ARBA" id="ARBA00011738"/>
    </source>
</evidence>
<dbReference type="InterPro" id="IPR007167">
    <property type="entry name" value="Fe-transptr_FeoA-like"/>
</dbReference>
<accession>A0A7G5XKQ3</accession>
<dbReference type="SUPFAM" id="SSF47979">
    <property type="entry name" value="Iron-dependent repressor protein, dimerization domain"/>
    <property type="match status" value="1"/>
</dbReference>
<dbReference type="Gene3D" id="2.30.30.90">
    <property type="match status" value="1"/>
</dbReference>
<feature type="domain" description="HTH dtxR-type" evidence="14">
    <location>
        <begin position="1"/>
        <end position="64"/>
    </location>
</feature>
<dbReference type="Pfam" id="PF01325">
    <property type="entry name" value="Fe_dep_repress"/>
    <property type="match status" value="1"/>
</dbReference>
<dbReference type="Pfam" id="PF02742">
    <property type="entry name" value="Fe_dep_repr_C"/>
    <property type="match status" value="1"/>
</dbReference>
<evidence type="ECO:0000256" key="2">
    <source>
        <dbReference type="ARBA" id="ARBA00007871"/>
    </source>
</evidence>
<dbReference type="RefSeq" id="WP_182805647.1">
    <property type="nucleotide sequence ID" value="NZ_CP060007.1"/>
</dbReference>
<dbReference type="InterPro" id="IPR036421">
    <property type="entry name" value="Fe_dep_repressor_sf"/>
</dbReference>
<name>A0A7G5XKQ3_9BACT</name>
<evidence type="ECO:0000313" key="15">
    <source>
        <dbReference type="EMBL" id="QNA46056.1"/>
    </source>
</evidence>
<dbReference type="SMART" id="SM00529">
    <property type="entry name" value="HTH_DTXR"/>
    <property type="match status" value="1"/>
</dbReference>
<evidence type="ECO:0000256" key="8">
    <source>
        <dbReference type="ARBA" id="ARBA00023125"/>
    </source>
</evidence>
<evidence type="ECO:0000256" key="5">
    <source>
        <dbReference type="ARBA" id="ARBA00022490"/>
    </source>
</evidence>
<evidence type="ECO:0000256" key="11">
    <source>
        <dbReference type="ARBA" id="ARBA00023211"/>
    </source>
</evidence>